<evidence type="ECO:0000256" key="3">
    <source>
        <dbReference type="ARBA" id="ARBA00022692"/>
    </source>
</evidence>
<dbReference type="EMBL" id="SGPJ01000130">
    <property type="protein sequence ID" value="THG98201.1"/>
    <property type="molecule type" value="Genomic_DNA"/>
</dbReference>
<dbReference type="PROSITE" id="PS50850">
    <property type="entry name" value="MFS"/>
    <property type="match status" value="1"/>
</dbReference>
<organism evidence="8 9">
    <name type="scientific">Hermanssonia centrifuga</name>
    <dbReference type="NCBI Taxonomy" id="98765"/>
    <lineage>
        <taxon>Eukaryota</taxon>
        <taxon>Fungi</taxon>
        <taxon>Dikarya</taxon>
        <taxon>Basidiomycota</taxon>
        <taxon>Agaricomycotina</taxon>
        <taxon>Agaricomycetes</taxon>
        <taxon>Polyporales</taxon>
        <taxon>Meruliaceae</taxon>
        <taxon>Hermanssonia</taxon>
    </lineage>
</organism>
<dbReference type="FunFam" id="1.20.1250.20:FF:000013">
    <property type="entry name" value="MFS general substrate transporter"/>
    <property type="match status" value="1"/>
</dbReference>
<dbReference type="PANTHER" id="PTHR43791:SF6">
    <property type="entry name" value="TRANSPORTER, PUTATIVE (AFU_ORTHOLOGUE AFUA_1G16690)-RELATED"/>
    <property type="match status" value="1"/>
</dbReference>
<keyword evidence="2" id="KW-0813">Transport</keyword>
<dbReference type="GO" id="GO:0016020">
    <property type="term" value="C:membrane"/>
    <property type="evidence" value="ECO:0007669"/>
    <property type="project" value="UniProtKB-SubCell"/>
</dbReference>
<feature type="domain" description="Major facilitator superfamily (MFS) profile" evidence="7">
    <location>
        <begin position="1"/>
        <end position="435"/>
    </location>
</feature>
<keyword evidence="4 6" id="KW-1133">Transmembrane helix</keyword>
<feature type="transmembrane region" description="Helical" evidence="6">
    <location>
        <begin position="120"/>
        <end position="138"/>
    </location>
</feature>
<feature type="transmembrane region" description="Helical" evidence="6">
    <location>
        <begin position="150"/>
        <end position="172"/>
    </location>
</feature>
<dbReference type="PANTHER" id="PTHR43791">
    <property type="entry name" value="PERMEASE-RELATED"/>
    <property type="match status" value="1"/>
</dbReference>
<evidence type="ECO:0000313" key="9">
    <source>
        <dbReference type="Proteomes" id="UP000309038"/>
    </source>
</evidence>
<keyword evidence="3 6" id="KW-0812">Transmembrane</keyword>
<feature type="transmembrane region" description="Helical" evidence="6">
    <location>
        <begin position="321"/>
        <end position="339"/>
    </location>
</feature>
<feature type="transmembrane region" description="Helical" evidence="6">
    <location>
        <begin position="258"/>
        <end position="278"/>
    </location>
</feature>
<dbReference type="AlphaFoldDB" id="A0A4S4KIN5"/>
<dbReference type="SUPFAM" id="SSF103473">
    <property type="entry name" value="MFS general substrate transporter"/>
    <property type="match status" value="1"/>
</dbReference>
<comment type="subcellular location">
    <subcellularLocation>
        <location evidence="1">Membrane</location>
        <topology evidence="1">Multi-pass membrane protein</topology>
    </subcellularLocation>
</comment>
<feature type="transmembrane region" description="Helical" evidence="6">
    <location>
        <begin position="345"/>
        <end position="368"/>
    </location>
</feature>
<gene>
    <name evidence="8" type="ORF">EW026_g3942</name>
</gene>
<feature type="transmembrane region" description="Helical" evidence="6">
    <location>
        <begin position="412"/>
        <end position="430"/>
    </location>
</feature>
<dbReference type="Proteomes" id="UP000309038">
    <property type="component" value="Unassembled WGS sequence"/>
</dbReference>
<dbReference type="InterPro" id="IPR036259">
    <property type="entry name" value="MFS_trans_sf"/>
</dbReference>
<dbReference type="InterPro" id="IPR020846">
    <property type="entry name" value="MFS_dom"/>
</dbReference>
<accession>A0A4S4KIN5</accession>
<dbReference type="Pfam" id="PF07690">
    <property type="entry name" value="MFS_1"/>
    <property type="match status" value="1"/>
</dbReference>
<evidence type="ECO:0000313" key="8">
    <source>
        <dbReference type="EMBL" id="THG98201.1"/>
    </source>
</evidence>
<keyword evidence="5 6" id="KW-0472">Membrane</keyword>
<keyword evidence="9" id="KW-1185">Reference proteome</keyword>
<sequence>MAANPSTDVRTPLLKNSSDEELFEVADLEDVGVVFGSRARQELERGLLRTLDKRMSILVVIYILNFIDRNNAGRGHFRNMFLSHIGKPSIYLPTCMVVWGFVSVMTGFTTSFYGALFTRLFLGIVEASFFPGALFLISKWYKHDELGLRTAILFCGNIISNAFGALIASAILDNMQGVLGRAAWRWLFYVEGSLTVLVAVCAMFVLPDFPETTSPGWLSAKEISLAIKRMEEDTDLVHGREAESLSSGFWMAIQDRNVWLLTCTMACQIVTVSFTAYFPTLTATLGYSRTISLLLCAPPYLISAVLAFFWSRHSDKTRERFYHISIPLCVGIFGFLIAACTMNTAARYLSMFLTVQSYAGVCVLYGWLSNTFPSPPAKRAVALAFINSFSQVGNITGSYVWPYAWGPTYQKSYLVCTASASSCILLCYILKRRLTTLNRKLAREELDRDASEVGFRYLL</sequence>
<name>A0A4S4KIN5_9APHY</name>
<dbReference type="InterPro" id="IPR011701">
    <property type="entry name" value="MFS"/>
</dbReference>
<comment type="caution">
    <text evidence="8">The sequence shown here is derived from an EMBL/GenBank/DDBJ whole genome shotgun (WGS) entry which is preliminary data.</text>
</comment>
<evidence type="ECO:0000256" key="4">
    <source>
        <dbReference type="ARBA" id="ARBA00022989"/>
    </source>
</evidence>
<evidence type="ECO:0000256" key="5">
    <source>
        <dbReference type="ARBA" id="ARBA00023136"/>
    </source>
</evidence>
<evidence type="ECO:0000256" key="1">
    <source>
        <dbReference type="ARBA" id="ARBA00004141"/>
    </source>
</evidence>
<dbReference type="GO" id="GO:0022857">
    <property type="term" value="F:transmembrane transporter activity"/>
    <property type="evidence" value="ECO:0007669"/>
    <property type="project" value="InterPro"/>
</dbReference>
<feature type="transmembrane region" description="Helical" evidence="6">
    <location>
        <begin position="290"/>
        <end position="309"/>
    </location>
</feature>
<evidence type="ECO:0000259" key="7">
    <source>
        <dbReference type="PROSITE" id="PS50850"/>
    </source>
</evidence>
<proteinExistence type="predicted"/>
<feature type="transmembrane region" description="Helical" evidence="6">
    <location>
        <begin position="90"/>
        <end position="114"/>
    </location>
</feature>
<dbReference type="Gene3D" id="1.20.1250.20">
    <property type="entry name" value="MFS general substrate transporter like domains"/>
    <property type="match status" value="2"/>
</dbReference>
<feature type="transmembrane region" description="Helical" evidence="6">
    <location>
        <begin position="380"/>
        <end position="400"/>
    </location>
</feature>
<protein>
    <recommendedName>
        <fullName evidence="7">Major facilitator superfamily (MFS) profile domain-containing protein</fullName>
    </recommendedName>
</protein>
<reference evidence="8 9" key="1">
    <citation type="submission" date="2019-02" db="EMBL/GenBank/DDBJ databases">
        <title>Genome sequencing of the rare red list fungi Phlebia centrifuga.</title>
        <authorList>
            <person name="Buettner E."/>
            <person name="Kellner H."/>
        </authorList>
    </citation>
    <scope>NUCLEOTIDE SEQUENCE [LARGE SCALE GENOMIC DNA]</scope>
    <source>
        <strain evidence="8 9">DSM 108282</strain>
    </source>
</reference>
<evidence type="ECO:0000256" key="2">
    <source>
        <dbReference type="ARBA" id="ARBA00022448"/>
    </source>
</evidence>
<evidence type="ECO:0000256" key="6">
    <source>
        <dbReference type="SAM" id="Phobius"/>
    </source>
</evidence>
<feature type="transmembrane region" description="Helical" evidence="6">
    <location>
        <begin position="184"/>
        <end position="206"/>
    </location>
</feature>